<accession>A0A1V3ND64</accession>
<dbReference type="STRING" id="108003.B1C78_13135"/>
<evidence type="ECO:0000313" key="7">
    <source>
        <dbReference type="EMBL" id="OOG22924.1"/>
    </source>
</evidence>
<dbReference type="NCBIfam" id="NF001033">
    <property type="entry name" value="PRK00114.1"/>
    <property type="match status" value="1"/>
</dbReference>
<dbReference type="Gene3D" id="3.90.1280.10">
    <property type="entry name" value="HSP33 redox switch-like"/>
    <property type="match status" value="1"/>
</dbReference>
<dbReference type="CDD" id="cd00498">
    <property type="entry name" value="Hsp33"/>
    <property type="match status" value="1"/>
</dbReference>
<proteinExistence type="inferred from homology"/>
<keyword evidence="4 6" id="KW-0143">Chaperone</keyword>
<dbReference type="InterPro" id="IPR016154">
    <property type="entry name" value="Heat_shock_Hsp33_C"/>
</dbReference>
<evidence type="ECO:0000256" key="2">
    <source>
        <dbReference type="ARBA" id="ARBA00022833"/>
    </source>
</evidence>
<dbReference type="GO" id="GO:0042026">
    <property type="term" value="P:protein refolding"/>
    <property type="evidence" value="ECO:0007669"/>
    <property type="project" value="TreeGrafter"/>
</dbReference>
<evidence type="ECO:0000256" key="4">
    <source>
        <dbReference type="ARBA" id="ARBA00023186"/>
    </source>
</evidence>
<comment type="similarity">
    <text evidence="6">Belongs to the HSP33 family.</text>
</comment>
<dbReference type="EMBL" id="MVBK01000082">
    <property type="protein sequence ID" value="OOG22924.1"/>
    <property type="molecule type" value="Genomic_DNA"/>
</dbReference>
<evidence type="ECO:0000256" key="5">
    <source>
        <dbReference type="ARBA" id="ARBA00023284"/>
    </source>
</evidence>
<keyword evidence="5 6" id="KW-0676">Redox-active center</keyword>
<evidence type="ECO:0000256" key="3">
    <source>
        <dbReference type="ARBA" id="ARBA00023157"/>
    </source>
</evidence>
<evidence type="ECO:0000313" key="8">
    <source>
        <dbReference type="Proteomes" id="UP000189462"/>
    </source>
</evidence>
<dbReference type="SUPFAM" id="SSF118352">
    <property type="entry name" value="HSP33 redox switch-like"/>
    <property type="match status" value="1"/>
</dbReference>
<dbReference type="GO" id="GO:0044183">
    <property type="term" value="F:protein folding chaperone"/>
    <property type="evidence" value="ECO:0007669"/>
    <property type="project" value="TreeGrafter"/>
</dbReference>
<comment type="caution">
    <text evidence="7">The sequence shown here is derived from an EMBL/GenBank/DDBJ whole genome shotgun (WGS) entry which is preliminary data.</text>
</comment>
<keyword evidence="8" id="KW-1185">Reference proteome</keyword>
<protein>
    <recommendedName>
        <fullName evidence="6">33 kDa chaperonin</fullName>
    </recommendedName>
    <alternativeName>
        <fullName evidence="6">Heat shock protein 33 homolog</fullName>
        <shortName evidence="6">HSP33</shortName>
    </alternativeName>
</protein>
<dbReference type="GO" id="GO:0005737">
    <property type="term" value="C:cytoplasm"/>
    <property type="evidence" value="ECO:0007669"/>
    <property type="project" value="UniProtKB-SubCell"/>
</dbReference>
<dbReference type="InterPro" id="IPR016153">
    <property type="entry name" value="Heat_shock_Hsp33_N"/>
</dbReference>
<keyword evidence="3 6" id="KW-1015">Disulfide bond</keyword>
<evidence type="ECO:0000256" key="1">
    <source>
        <dbReference type="ARBA" id="ARBA00022490"/>
    </source>
</evidence>
<dbReference type="GO" id="GO:0051082">
    <property type="term" value="F:unfolded protein binding"/>
    <property type="evidence" value="ECO:0007669"/>
    <property type="project" value="UniProtKB-UniRule"/>
</dbReference>
<sequence length="289" mass="31948">MSYDTLRRFILESTNVRGEWVSLEAAWQALLERHEYPPVVRDLLGQALAAVALLSATIKFDGSLILQVTGNGPLNLLVVQANGRGNVRGLARWQSEVPASGLAAQFGDGRMVMTIDPGEGRDRYQGIVPLEGDTLAQALEGYFSRSEQLPTRLWLAADGRRAAGLLLQSLPGEQRDPDAFNRAVVLAETLKPDELLDLPVETVLHRLYHEEDVRLYEGTPVSFRCSCSRERVADMLRNLGYAEVRGVLEDEGVVEVHCEFCNAGYRFDTVDAEQLFAAGESPPGTRTRH</sequence>
<dbReference type="HAMAP" id="MF_00117">
    <property type="entry name" value="HslO"/>
    <property type="match status" value="1"/>
</dbReference>
<dbReference type="SUPFAM" id="SSF64397">
    <property type="entry name" value="Hsp33 domain"/>
    <property type="match status" value="1"/>
</dbReference>
<dbReference type="InterPro" id="IPR023212">
    <property type="entry name" value="Hsp33_helix_hairpin_bin_dom_sf"/>
</dbReference>
<comment type="function">
    <text evidence="6">Redox regulated molecular chaperone. Protects both thermally unfolding and oxidatively damaged proteins from irreversible aggregation. Plays an important role in the bacterial defense system toward oxidative stress.</text>
</comment>
<gene>
    <name evidence="6" type="primary">hslO</name>
    <name evidence="7" type="ORF">B1C78_13135</name>
</gene>
<evidence type="ECO:0000256" key="6">
    <source>
        <dbReference type="HAMAP-Rule" id="MF_00117"/>
    </source>
</evidence>
<dbReference type="OrthoDB" id="9793753at2"/>
<reference evidence="7 8" key="1">
    <citation type="submission" date="2017-02" db="EMBL/GenBank/DDBJ databases">
        <title>Genomic diversity within the haloalkaliphilic genus Thioalkalivibrio.</title>
        <authorList>
            <person name="Ahn A.-C."/>
            <person name="Meier-Kolthoff J."/>
            <person name="Overmars L."/>
            <person name="Richter M."/>
            <person name="Woyke T."/>
            <person name="Sorokin D.Y."/>
            <person name="Muyzer G."/>
        </authorList>
    </citation>
    <scope>NUCLEOTIDE SEQUENCE [LARGE SCALE GENOMIC DNA]</scope>
    <source>
        <strain evidence="7 8">ALJD</strain>
    </source>
</reference>
<dbReference type="Gene3D" id="3.55.30.10">
    <property type="entry name" value="Hsp33 domain"/>
    <property type="match status" value="1"/>
</dbReference>
<dbReference type="AlphaFoldDB" id="A0A1V3ND64"/>
<name>A0A1V3ND64_9GAMM</name>
<dbReference type="Gene3D" id="1.10.287.480">
    <property type="entry name" value="helix hairpin bin"/>
    <property type="match status" value="1"/>
</dbReference>
<feature type="disulfide bond" description="Redox-active" evidence="6">
    <location>
        <begin position="225"/>
        <end position="227"/>
    </location>
</feature>
<dbReference type="Pfam" id="PF01430">
    <property type="entry name" value="HSP33"/>
    <property type="match status" value="1"/>
</dbReference>
<keyword evidence="1 6" id="KW-0963">Cytoplasm</keyword>
<dbReference type="Proteomes" id="UP000189462">
    <property type="component" value="Unassembled WGS sequence"/>
</dbReference>
<dbReference type="PIRSF" id="PIRSF005261">
    <property type="entry name" value="Heat_shock_Hsp33"/>
    <property type="match status" value="1"/>
</dbReference>
<organism evidence="7 8">
    <name type="scientific">Thioalkalivibrio denitrificans</name>
    <dbReference type="NCBI Taxonomy" id="108003"/>
    <lineage>
        <taxon>Bacteria</taxon>
        <taxon>Pseudomonadati</taxon>
        <taxon>Pseudomonadota</taxon>
        <taxon>Gammaproteobacteria</taxon>
        <taxon>Chromatiales</taxon>
        <taxon>Ectothiorhodospiraceae</taxon>
        <taxon>Thioalkalivibrio</taxon>
    </lineage>
</organism>
<dbReference type="InterPro" id="IPR000397">
    <property type="entry name" value="Heat_shock_Hsp33"/>
</dbReference>
<keyword evidence="2 6" id="KW-0862">Zinc</keyword>
<feature type="disulfide bond" description="Redox-active" evidence="6">
    <location>
        <begin position="258"/>
        <end position="261"/>
    </location>
</feature>
<comment type="PTM">
    <text evidence="6">Under oxidizing conditions two disulfide bonds are formed involving the reactive cysteines. Under reducing conditions zinc is bound to the reactive cysteines and the protein is inactive.</text>
</comment>
<dbReference type="PANTHER" id="PTHR30111">
    <property type="entry name" value="33 KDA CHAPERONIN"/>
    <property type="match status" value="1"/>
</dbReference>
<dbReference type="PANTHER" id="PTHR30111:SF1">
    <property type="entry name" value="33 KDA CHAPERONIN"/>
    <property type="match status" value="1"/>
</dbReference>
<comment type="subcellular location">
    <subcellularLocation>
        <location evidence="6">Cytoplasm</location>
    </subcellularLocation>
</comment>